<dbReference type="InterPro" id="IPR008922">
    <property type="entry name" value="Di-copper_centre_dom_sf"/>
</dbReference>
<keyword evidence="1" id="KW-0479">Metal-binding</keyword>
<feature type="compositionally biased region" description="Polar residues" evidence="2">
    <location>
        <begin position="25"/>
        <end position="39"/>
    </location>
</feature>
<feature type="chain" id="PRO_5025513814" description="Tyrosinase copper-binding domain-containing protein" evidence="3">
    <location>
        <begin position="20"/>
        <end position="417"/>
    </location>
</feature>
<dbReference type="PANTHER" id="PTHR11474:SF116">
    <property type="entry name" value="TYROSINASE"/>
    <property type="match status" value="1"/>
</dbReference>
<evidence type="ECO:0000259" key="5">
    <source>
        <dbReference type="PROSITE" id="PS00498"/>
    </source>
</evidence>
<accession>A0A6A5YQ89</accession>
<dbReference type="PROSITE" id="PS00497">
    <property type="entry name" value="TYROSINASE_1"/>
    <property type="match status" value="1"/>
</dbReference>
<feature type="signal peptide" evidence="3">
    <location>
        <begin position="1"/>
        <end position="19"/>
    </location>
</feature>
<dbReference type="PRINTS" id="PR00092">
    <property type="entry name" value="TYROSINASE"/>
</dbReference>
<dbReference type="InterPro" id="IPR002227">
    <property type="entry name" value="Tyrosinase_Cu-bd"/>
</dbReference>
<evidence type="ECO:0000256" key="2">
    <source>
        <dbReference type="SAM" id="MobiDB-lite"/>
    </source>
</evidence>
<evidence type="ECO:0000256" key="1">
    <source>
        <dbReference type="ARBA" id="ARBA00022723"/>
    </source>
</evidence>
<feature type="region of interest" description="Disordered" evidence="2">
    <location>
        <begin position="21"/>
        <end position="44"/>
    </location>
</feature>
<evidence type="ECO:0000313" key="6">
    <source>
        <dbReference type="EMBL" id="KAF2109160.1"/>
    </source>
</evidence>
<dbReference type="GO" id="GO:0016491">
    <property type="term" value="F:oxidoreductase activity"/>
    <property type="evidence" value="ECO:0007669"/>
    <property type="project" value="InterPro"/>
</dbReference>
<dbReference type="PANTHER" id="PTHR11474">
    <property type="entry name" value="TYROSINASE FAMILY MEMBER"/>
    <property type="match status" value="1"/>
</dbReference>
<dbReference type="Gene3D" id="1.10.1280.10">
    <property type="entry name" value="Di-copper center containing domain from catechol oxidase"/>
    <property type="match status" value="1"/>
</dbReference>
<protein>
    <recommendedName>
        <fullName evidence="4 5">Tyrosinase copper-binding domain-containing protein</fullName>
    </recommendedName>
</protein>
<name>A0A6A5YQ89_9PLEO</name>
<gene>
    <name evidence="6" type="ORF">BDV96DRAFT_502938</name>
</gene>
<dbReference type="AlphaFoldDB" id="A0A6A5YQ89"/>
<dbReference type="OrthoDB" id="6132182at2759"/>
<dbReference type="SUPFAM" id="SSF48056">
    <property type="entry name" value="Di-copper centre-containing domain"/>
    <property type="match status" value="1"/>
</dbReference>
<feature type="domain" description="Tyrosinase copper-binding" evidence="5">
    <location>
        <begin position="337"/>
        <end position="348"/>
    </location>
</feature>
<dbReference type="GO" id="GO:0046872">
    <property type="term" value="F:metal ion binding"/>
    <property type="evidence" value="ECO:0007669"/>
    <property type="project" value="UniProtKB-KW"/>
</dbReference>
<dbReference type="InterPro" id="IPR050316">
    <property type="entry name" value="Tyrosinase/Hemocyanin"/>
</dbReference>
<dbReference type="Proteomes" id="UP000799770">
    <property type="component" value="Unassembled WGS sequence"/>
</dbReference>
<dbReference type="Pfam" id="PF00264">
    <property type="entry name" value="Tyrosinase"/>
    <property type="match status" value="1"/>
</dbReference>
<keyword evidence="3" id="KW-0732">Signal</keyword>
<feature type="domain" description="Tyrosinase copper-binding" evidence="4">
    <location>
        <begin position="141"/>
        <end position="158"/>
    </location>
</feature>
<keyword evidence="7" id="KW-1185">Reference proteome</keyword>
<evidence type="ECO:0000259" key="4">
    <source>
        <dbReference type="PROSITE" id="PS00497"/>
    </source>
</evidence>
<dbReference type="PROSITE" id="PS00498">
    <property type="entry name" value="TYROSINASE_2"/>
    <property type="match status" value="1"/>
</dbReference>
<reference evidence="6" key="1">
    <citation type="journal article" date="2020" name="Stud. Mycol.">
        <title>101 Dothideomycetes genomes: a test case for predicting lifestyles and emergence of pathogens.</title>
        <authorList>
            <person name="Haridas S."/>
            <person name="Albert R."/>
            <person name="Binder M."/>
            <person name="Bloem J."/>
            <person name="Labutti K."/>
            <person name="Salamov A."/>
            <person name="Andreopoulos B."/>
            <person name="Baker S."/>
            <person name="Barry K."/>
            <person name="Bills G."/>
            <person name="Bluhm B."/>
            <person name="Cannon C."/>
            <person name="Castanera R."/>
            <person name="Culley D."/>
            <person name="Daum C."/>
            <person name="Ezra D."/>
            <person name="Gonzalez J."/>
            <person name="Henrissat B."/>
            <person name="Kuo A."/>
            <person name="Liang C."/>
            <person name="Lipzen A."/>
            <person name="Lutzoni F."/>
            <person name="Magnuson J."/>
            <person name="Mondo S."/>
            <person name="Nolan M."/>
            <person name="Ohm R."/>
            <person name="Pangilinan J."/>
            <person name="Park H.-J."/>
            <person name="Ramirez L."/>
            <person name="Alfaro M."/>
            <person name="Sun H."/>
            <person name="Tritt A."/>
            <person name="Yoshinaga Y."/>
            <person name="Zwiers L.-H."/>
            <person name="Turgeon B."/>
            <person name="Goodwin S."/>
            <person name="Spatafora J."/>
            <person name="Crous P."/>
            <person name="Grigoriev I."/>
        </authorList>
    </citation>
    <scope>NUCLEOTIDE SEQUENCE</scope>
    <source>
        <strain evidence="6">CBS 627.86</strain>
    </source>
</reference>
<organism evidence="6 7">
    <name type="scientific">Lophiotrema nucula</name>
    <dbReference type="NCBI Taxonomy" id="690887"/>
    <lineage>
        <taxon>Eukaryota</taxon>
        <taxon>Fungi</taxon>
        <taxon>Dikarya</taxon>
        <taxon>Ascomycota</taxon>
        <taxon>Pezizomycotina</taxon>
        <taxon>Dothideomycetes</taxon>
        <taxon>Pleosporomycetidae</taxon>
        <taxon>Pleosporales</taxon>
        <taxon>Lophiotremataceae</taxon>
        <taxon>Lophiotrema</taxon>
    </lineage>
</organism>
<proteinExistence type="predicted"/>
<evidence type="ECO:0000256" key="3">
    <source>
        <dbReference type="SAM" id="SignalP"/>
    </source>
</evidence>
<evidence type="ECO:0000313" key="7">
    <source>
        <dbReference type="Proteomes" id="UP000799770"/>
    </source>
</evidence>
<sequence>MRLIKSVALGLLAGTLSNALPAPQDPTTTVSSEASSTLPATASSDTAVASDQLDQLATYAQEQANATLQNDSKKRSECNIFNVAVRREWGSLSNKERKAYTDAVLCLQAKQAKTPSSIVPGAKSRFDDWVATHINQTMTIHYTGTFLAWHRYFTWQYEQALRNECGYQGYQPYWNWANTAATSLESSAMLDGSAYSMTGNGAYIPGQGNVILGGNGLPEIPIPPGNGGGCVTSGPFKNMKVNLGPVALGTTNGTTISNGDGLSYNPRCLKRDLTDYTNKRFANATSIVKNILGTHDVYDFQMTMQGYPGSGDIGVHGGGHYSMGGDPGRDLFVSPGDPLFYLHHGMIDRTWWIWQLLDEKTRTGAKGISGTGTFLDSPPSANTTLDTPIDLGYAAGPPATMRDLMSTTDGPMCYIYL</sequence>
<dbReference type="EMBL" id="ML977343">
    <property type="protein sequence ID" value="KAF2109160.1"/>
    <property type="molecule type" value="Genomic_DNA"/>
</dbReference>